<evidence type="ECO:0000256" key="3">
    <source>
        <dbReference type="ARBA" id="ARBA00022692"/>
    </source>
</evidence>
<dbReference type="PROSITE" id="PS00610">
    <property type="entry name" value="NA_NEUROTRAN_SYMP_1"/>
    <property type="match status" value="1"/>
</dbReference>
<feature type="transmembrane region" description="Helical" evidence="7">
    <location>
        <begin position="95"/>
        <end position="120"/>
    </location>
</feature>
<feature type="transmembrane region" description="Helical" evidence="7">
    <location>
        <begin position="45"/>
        <end position="68"/>
    </location>
</feature>
<dbReference type="RefSeq" id="WP_105306397.1">
    <property type="nucleotide sequence ID" value="NZ_PIPS01000002.1"/>
</dbReference>
<dbReference type="PROSITE" id="PS50267">
    <property type="entry name" value="NA_NEUROTRAN_SYMP_3"/>
    <property type="match status" value="1"/>
</dbReference>
<comment type="subcellular location">
    <subcellularLocation>
        <location evidence="1">Membrane</location>
        <topology evidence="1">Multi-pass membrane protein</topology>
    </subcellularLocation>
</comment>
<keyword evidence="3 6" id="KW-0812">Transmembrane</keyword>
<evidence type="ECO:0000256" key="1">
    <source>
        <dbReference type="ARBA" id="ARBA00004141"/>
    </source>
</evidence>
<dbReference type="CDD" id="cd10336">
    <property type="entry name" value="SLC6sbd_Tyt1-Like"/>
    <property type="match status" value="1"/>
</dbReference>
<keyword evidence="9" id="KW-1185">Reference proteome</keyword>
<feature type="transmembrane region" description="Helical" evidence="7">
    <location>
        <begin position="394"/>
        <end position="414"/>
    </location>
</feature>
<evidence type="ECO:0000313" key="9">
    <source>
        <dbReference type="Proteomes" id="UP000286680"/>
    </source>
</evidence>
<feature type="transmembrane region" description="Helical" evidence="7">
    <location>
        <begin position="224"/>
        <end position="247"/>
    </location>
</feature>
<feature type="transmembrane region" description="Helical" evidence="7">
    <location>
        <begin position="351"/>
        <end position="374"/>
    </location>
</feature>
<dbReference type="Pfam" id="PF00209">
    <property type="entry name" value="SNF"/>
    <property type="match status" value="2"/>
</dbReference>
<feature type="transmembrane region" description="Helical" evidence="7">
    <location>
        <begin position="259"/>
        <end position="285"/>
    </location>
</feature>
<dbReference type="PANTHER" id="PTHR42948">
    <property type="entry name" value="TRANSPORTER"/>
    <property type="match status" value="1"/>
</dbReference>
<comment type="caution">
    <text evidence="8">The sequence shown here is derived from an EMBL/GenBank/DDBJ whole genome shotgun (WGS) entry which is preliminary data.</text>
</comment>
<dbReference type="PRINTS" id="PR00176">
    <property type="entry name" value="NANEUSMPORT"/>
</dbReference>
<feature type="transmembrane region" description="Helical" evidence="7">
    <location>
        <begin position="183"/>
        <end position="204"/>
    </location>
</feature>
<comment type="similarity">
    <text evidence="6">Belongs to the sodium:neurotransmitter symporter (SNF) (TC 2.A.22) family.</text>
</comment>
<feature type="transmembrane region" description="Helical" evidence="7">
    <location>
        <begin position="434"/>
        <end position="458"/>
    </location>
</feature>
<gene>
    <name evidence="8" type="ORF">CWE23_09430</name>
</gene>
<dbReference type="NCBIfam" id="NF037979">
    <property type="entry name" value="Na_transp"/>
    <property type="match status" value="1"/>
</dbReference>
<dbReference type="PANTHER" id="PTHR42948:SF1">
    <property type="entry name" value="TRANSPORTER"/>
    <property type="match status" value="1"/>
</dbReference>
<dbReference type="AlphaFoldDB" id="A0AA94EFA9"/>
<dbReference type="GO" id="GO:0016020">
    <property type="term" value="C:membrane"/>
    <property type="evidence" value="ECO:0007669"/>
    <property type="project" value="UniProtKB-SubCell"/>
</dbReference>
<dbReference type="InterPro" id="IPR037272">
    <property type="entry name" value="SNS_sf"/>
</dbReference>
<dbReference type="Proteomes" id="UP000286680">
    <property type="component" value="Unassembled WGS sequence"/>
</dbReference>
<feature type="transmembrane region" description="Helical" evidence="7">
    <location>
        <begin position="152"/>
        <end position="171"/>
    </location>
</feature>
<evidence type="ECO:0000256" key="6">
    <source>
        <dbReference type="RuleBase" id="RU003732"/>
    </source>
</evidence>
<dbReference type="GO" id="GO:0015293">
    <property type="term" value="F:symporter activity"/>
    <property type="evidence" value="ECO:0007669"/>
    <property type="project" value="UniProtKB-KW"/>
</dbReference>
<evidence type="ECO:0000313" key="8">
    <source>
        <dbReference type="EMBL" id="RUO43546.1"/>
    </source>
</evidence>
<accession>A0AA94EFA9</accession>
<evidence type="ECO:0000256" key="7">
    <source>
        <dbReference type="SAM" id="Phobius"/>
    </source>
</evidence>
<reference evidence="9" key="1">
    <citation type="journal article" date="2018" name="Front. Microbiol.">
        <title>Genome-Based Analysis Reveals the Taxonomy and Diversity of the Family Idiomarinaceae.</title>
        <authorList>
            <person name="Liu Y."/>
            <person name="Lai Q."/>
            <person name="Shao Z."/>
        </authorList>
    </citation>
    <scope>NUCLEOTIDE SEQUENCE [LARGE SCALE GENOMIC DNA]</scope>
    <source>
        <strain evidence="9">SN-14</strain>
    </source>
</reference>
<keyword evidence="4 7" id="KW-1133">Transmembrane helix</keyword>
<proteinExistence type="inferred from homology"/>
<keyword evidence="2 6" id="KW-0813">Transport</keyword>
<feature type="transmembrane region" description="Helical" evidence="7">
    <location>
        <begin position="305"/>
        <end position="331"/>
    </location>
</feature>
<dbReference type="EMBL" id="PIPS01000002">
    <property type="protein sequence ID" value="RUO43546.1"/>
    <property type="molecule type" value="Genomic_DNA"/>
</dbReference>
<dbReference type="InterPro" id="IPR047218">
    <property type="entry name" value="YocR/YhdH-like"/>
</dbReference>
<keyword evidence="5 7" id="KW-0472">Membrane</keyword>
<organism evidence="8 9">
    <name type="scientific">Idiomarina aquatica</name>
    <dbReference type="NCBI Taxonomy" id="1327752"/>
    <lineage>
        <taxon>Bacteria</taxon>
        <taxon>Pseudomonadati</taxon>
        <taxon>Pseudomonadota</taxon>
        <taxon>Gammaproteobacteria</taxon>
        <taxon>Alteromonadales</taxon>
        <taxon>Idiomarinaceae</taxon>
        <taxon>Idiomarina</taxon>
    </lineage>
</organism>
<protein>
    <recommendedName>
        <fullName evidence="6">Transporter</fullName>
    </recommendedName>
</protein>
<keyword evidence="6" id="KW-0769">Symport</keyword>
<evidence type="ECO:0000256" key="4">
    <source>
        <dbReference type="ARBA" id="ARBA00022989"/>
    </source>
</evidence>
<name>A0AA94EFA9_9GAMM</name>
<dbReference type="SUPFAM" id="SSF161070">
    <property type="entry name" value="SNF-like"/>
    <property type="match status" value="1"/>
</dbReference>
<evidence type="ECO:0000256" key="5">
    <source>
        <dbReference type="ARBA" id="ARBA00023136"/>
    </source>
</evidence>
<dbReference type="InterPro" id="IPR000175">
    <property type="entry name" value="Na/ntran_symport"/>
</dbReference>
<sequence>MKITNTISSRWSSRLSFVLASAAAAVGLGNIWKFPYVMGENGGGAFVLVYLLCIAFIGLPIMMAEVVIGRRGRHSPGYAAKAVAEESERSSGWQVAGWLGMLTGYLVLSFYAVIAGWGLAYVVKAAQGAFTGASPDQIAASFGDLLASPGQLTLWHTLIIAATVIVVGNGVNKGLERSVRFLLPAMILLLVGIAIYSGVIGDFWQAFHFMFDPDFSKLSVNGVMIALGHSFFTLGLASGVVIMYGAYLPKETSIVQTSIWIAVLDTFVALLAGLAIFPLVFGFGLTPSEGPGLIFTTLPIAFSEMPAGAAIGTVFFVMLVIAAFTSAIAMIESSVAFVSEKFNLGRWAATLVSGAVLWLLGQLTVHSFAGAGWTKLDLSFFGKQLGSIFDLIDALTSSLLLPLGGLLLAILAGWVMQRQYSEDELDSTKGLYDIWLLCLKYVAPIAIIIIFLQLIGVIKL</sequence>
<evidence type="ECO:0000256" key="2">
    <source>
        <dbReference type="ARBA" id="ARBA00022448"/>
    </source>
</evidence>